<dbReference type="Pfam" id="PF07045">
    <property type="entry name" value="DUF1330"/>
    <property type="match status" value="1"/>
</dbReference>
<dbReference type="AlphaFoldDB" id="A0A916UYS3"/>
<keyword evidence="3" id="KW-1185">Reference proteome</keyword>
<evidence type="ECO:0000313" key="3">
    <source>
        <dbReference type="Proteomes" id="UP000637002"/>
    </source>
</evidence>
<proteinExistence type="predicted"/>
<dbReference type="Proteomes" id="UP000637002">
    <property type="component" value="Unassembled WGS sequence"/>
</dbReference>
<evidence type="ECO:0000259" key="1">
    <source>
        <dbReference type="Pfam" id="PF07045"/>
    </source>
</evidence>
<reference evidence="2" key="2">
    <citation type="submission" date="2020-09" db="EMBL/GenBank/DDBJ databases">
        <authorList>
            <person name="Sun Q."/>
            <person name="Zhou Y."/>
        </authorList>
    </citation>
    <scope>NUCLEOTIDE SEQUENCE</scope>
    <source>
        <strain evidence="2">CGMCC 1.12919</strain>
    </source>
</reference>
<name>A0A916UYS3_9HYPH</name>
<accession>A0A916UYS3</accession>
<dbReference type="PANTHER" id="PTHR41521">
    <property type="match status" value="1"/>
</dbReference>
<dbReference type="EMBL" id="BMGG01000013">
    <property type="protein sequence ID" value="GGC92887.1"/>
    <property type="molecule type" value="Genomic_DNA"/>
</dbReference>
<feature type="domain" description="DUF1330" evidence="1">
    <location>
        <begin position="3"/>
        <end position="96"/>
    </location>
</feature>
<dbReference type="PANTHER" id="PTHR41521:SF4">
    <property type="entry name" value="BLR0684 PROTEIN"/>
    <property type="match status" value="1"/>
</dbReference>
<dbReference type="RefSeq" id="WP_188612718.1">
    <property type="nucleotide sequence ID" value="NZ_BMGG01000013.1"/>
</dbReference>
<dbReference type="InterPro" id="IPR011008">
    <property type="entry name" value="Dimeric_a/b-barrel"/>
</dbReference>
<dbReference type="SUPFAM" id="SSF54909">
    <property type="entry name" value="Dimeric alpha+beta barrel"/>
    <property type="match status" value="1"/>
</dbReference>
<protein>
    <recommendedName>
        <fullName evidence="1">DUF1330 domain-containing protein</fullName>
    </recommendedName>
</protein>
<sequence>MAKGYWIGRVDVNDPEGYKAYVAANAEAFAKYGARFLVRGGAFAAVEGEARARNVVIEFPSHEAALACWHSPEYQRAKAFREPPVGLADIIVIEGYDGPQPG</sequence>
<reference evidence="2" key="1">
    <citation type="journal article" date="2014" name="Int. J. Syst. Evol. Microbiol.">
        <title>Complete genome sequence of Corynebacterium casei LMG S-19264T (=DSM 44701T), isolated from a smear-ripened cheese.</title>
        <authorList>
            <consortium name="US DOE Joint Genome Institute (JGI-PGF)"/>
            <person name="Walter F."/>
            <person name="Albersmeier A."/>
            <person name="Kalinowski J."/>
            <person name="Ruckert C."/>
        </authorList>
    </citation>
    <scope>NUCLEOTIDE SEQUENCE</scope>
    <source>
        <strain evidence="2">CGMCC 1.12919</strain>
    </source>
</reference>
<evidence type="ECO:0000313" key="2">
    <source>
        <dbReference type="EMBL" id="GGC92887.1"/>
    </source>
</evidence>
<comment type="caution">
    <text evidence="2">The sequence shown here is derived from an EMBL/GenBank/DDBJ whole genome shotgun (WGS) entry which is preliminary data.</text>
</comment>
<organism evidence="2 3">
    <name type="scientific">Chelatococcus reniformis</name>
    <dbReference type="NCBI Taxonomy" id="1494448"/>
    <lineage>
        <taxon>Bacteria</taxon>
        <taxon>Pseudomonadati</taxon>
        <taxon>Pseudomonadota</taxon>
        <taxon>Alphaproteobacteria</taxon>
        <taxon>Hyphomicrobiales</taxon>
        <taxon>Chelatococcaceae</taxon>
        <taxon>Chelatococcus</taxon>
    </lineage>
</organism>
<dbReference type="Gene3D" id="3.30.70.100">
    <property type="match status" value="1"/>
</dbReference>
<gene>
    <name evidence="2" type="ORF">GCM10010994_58390</name>
</gene>
<dbReference type="InterPro" id="IPR010753">
    <property type="entry name" value="DUF1330"/>
</dbReference>